<dbReference type="EMBL" id="CP000724">
    <property type="protein sequence ID" value="ABR47446.1"/>
    <property type="molecule type" value="Genomic_DNA"/>
</dbReference>
<gene>
    <name evidence="3" type="ordered locus">Amet_1239</name>
</gene>
<dbReference type="HOGENOM" id="CLU_096350_2_1_9"/>
<dbReference type="STRING" id="293826.Amet_1239"/>
<proteinExistence type="predicted"/>
<dbReference type="GO" id="GO:0016020">
    <property type="term" value="C:membrane"/>
    <property type="evidence" value="ECO:0007669"/>
    <property type="project" value="InterPro"/>
</dbReference>
<accession>A6TMM8</accession>
<keyword evidence="4" id="KW-1185">Reference proteome</keyword>
<dbReference type="RefSeq" id="WP_012062487.1">
    <property type="nucleotide sequence ID" value="NC_009633.1"/>
</dbReference>
<reference evidence="4" key="1">
    <citation type="journal article" date="2016" name="Genome Announc.">
        <title>Complete genome sequence of Alkaliphilus metalliredigens strain QYMF, an alkaliphilic and metal-reducing bacterium isolated from borax-contaminated leachate ponds.</title>
        <authorList>
            <person name="Hwang C."/>
            <person name="Copeland A."/>
            <person name="Lucas S."/>
            <person name="Lapidus A."/>
            <person name="Barry K."/>
            <person name="Detter J.C."/>
            <person name="Glavina Del Rio T."/>
            <person name="Hammon N."/>
            <person name="Israni S."/>
            <person name="Dalin E."/>
            <person name="Tice H."/>
            <person name="Pitluck S."/>
            <person name="Chertkov O."/>
            <person name="Brettin T."/>
            <person name="Bruce D."/>
            <person name="Han C."/>
            <person name="Schmutz J."/>
            <person name="Larimer F."/>
            <person name="Land M.L."/>
            <person name="Hauser L."/>
            <person name="Kyrpides N."/>
            <person name="Mikhailova N."/>
            <person name="Ye Q."/>
            <person name="Zhou J."/>
            <person name="Richardson P."/>
            <person name="Fields M.W."/>
        </authorList>
    </citation>
    <scope>NUCLEOTIDE SEQUENCE [LARGE SCALE GENOMIC DNA]</scope>
    <source>
        <strain evidence="4">QYMF</strain>
    </source>
</reference>
<keyword evidence="1" id="KW-0732">Signal</keyword>
<dbReference type="Pfam" id="PF04205">
    <property type="entry name" value="FMN_bind"/>
    <property type="match status" value="1"/>
</dbReference>
<dbReference type="AlphaFoldDB" id="A6TMM8"/>
<dbReference type="PROSITE" id="PS51257">
    <property type="entry name" value="PROKAR_LIPOPROTEIN"/>
    <property type="match status" value="1"/>
</dbReference>
<dbReference type="OrthoDB" id="9806398at2"/>
<dbReference type="InterPro" id="IPR007329">
    <property type="entry name" value="FMN-bd"/>
</dbReference>
<name>A6TMM8_ALKMQ</name>
<feature type="domain" description="FMN-binding" evidence="2">
    <location>
        <begin position="50"/>
        <end position="125"/>
    </location>
</feature>
<evidence type="ECO:0000313" key="4">
    <source>
        <dbReference type="Proteomes" id="UP000001572"/>
    </source>
</evidence>
<sequence>MTFSKRALIVGVVAVSLLTLTACGSGAATPSESDATGMYTDGTYLGTGAGYGGDIEVEIVVTDGAIAKLNVVDHSETGGISDPAFEGIEEQLIEKQDINEVEVVTGATKTSDGLIEAISAALTDAK</sequence>
<feature type="signal peptide" evidence="1">
    <location>
        <begin position="1"/>
        <end position="27"/>
    </location>
</feature>
<dbReference type="Proteomes" id="UP000001572">
    <property type="component" value="Chromosome"/>
</dbReference>
<dbReference type="SMART" id="SM00900">
    <property type="entry name" value="FMN_bind"/>
    <property type="match status" value="1"/>
</dbReference>
<dbReference type="eggNOG" id="COG3976">
    <property type="taxonomic scope" value="Bacteria"/>
</dbReference>
<dbReference type="Gene3D" id="3.90.1010.20">
    <property type="match status" value="1"/>
</dbReference>
<dbReference type="GO" id="GO:0010181">
    <property type="term" value="F:FMN binding"/>
    <property type="evidence" value="ECO:0007669"/>
    <property type="project" value="InterPro"/>
</dbReference>
<evidence type="ECO:0000259" key="2">
    <source>
        <dbReference type="SMART" id="SM00900"/>
    </source>
</evidence>
<evidence type="ECO:0000256" key="1">
    <source>
        <dbReference type="SAM" id="SignalP"/>
    </source>
</evidence>
<evidence type="ECO:0000313" key="3">
    <source>
        <dbReference type="EMBL" id="ABR47446.1"/>
    </source>
</evidence>
<protein>
    <submittedName>
        <fullName evidence="3">FMN-binding domain protein</fullName>
    </submittedName>
</protein>
<feature type="chain" id="PRO_5002702792" evidence="1">
    <location>
        <begin position="28"/>
        <end position="126"/>
    </location>
</feature>
<dbReference type="KEGG" id="amt:Amet_1239"/>
<organism evidence="3 4">
    <name type="scientific">Alkaliphilus metalliredigens (strain QYMF)</name>
    <dbReference type="NCBI Taxonomy" id="293826"/>
    <lineage>
        <taxon>Bacteria</taxon>
        <taxon>Bacillati</taxon>
        <taxon>Bacillota</taxon>
        <taxon>Clostridia</taxon>
        <taxon>Peptostreptococcales</taxon>
        <taxon>Natronincolaceae</taxon>
        <taxon>Alkaliphilus</taxon>
    </lineage>
</organism>